<organism evidence="2 3">
    <name type="scientific">Tindallia californiensis</name>
    <dbReference type="NCBI Taxonomy" id="159292"/>
    <lineage>
        <taxon>Bacteria</taxon>
        <taxon>Bacillati</taxon>
        <taxon>Bacillota</taxon>
        <taxon>Clostridia</taxon>
        <taxon>Peptostreptococcales</taxon>
        <taxon>Tindalliaceae</taxon>
        <taxon>Tindallia</taxon>
    </lineage>
</organism>
<sequence length="121" mass="13375">MVVMNNIRVSRNFLLREFECKDGSHQVAVKAELIEKLQRLRDLIGQPMIVTSGYRNQSHNAAVGGAAQSRHLTGEAADVRVAGMHPDEVAQLAAQVGFNGIGIYNRFTHVDIRPNPARWNG</sequence>
<dbReference type="AlphaFoldDB" id="A0A1H3I5G0"/>
<keyword evidence="3" id="KW-1185">Reference proteome</keyword>
<dbReference type="STRING" id="159292.SAMN05192546_1015"/>
<protein>
    <submittedName>
        <fullName evidence="2">Peptidase M15</fullName>
    </submittedName>
</protein>
<dbReference type="EMBL" id="FNPV01000001">
    <property type="protein sequence ID" value="SDY22419.1"/>
    <property type="molecule type" value="Genomic_DNA"/>
</dbReference>
<dbReference type="Gene3D" id="3.30.1380.10">
    <property type="match status" value="1"/>
</dbReference>
<name>A0A1H3I5G0_9FIRM</name>
<dbReference type="InterPro" id="IPR009045">
    <property type="entry name" value="Zn_M74/Hedgehog-like"/>
</dbReference>
<dbReference type="Pfam" id="PF08291">
    <property type="entry name" value="Peptidase_M15_3"/>
    <property type="match status" value="1"/>
</dbReference>
<proteinExistence type="predicted"/>
<accession>A0A1H3I5G0</accession>
<gene>
    <name evidence="2" type="ORF">SAMN05192546_1015</name>
</gene>
<reference evidence="2 3" key="1">
    <citation type="submission" date="2016-10" db="EMBL/GenBank/DDBJ databases">
        <authorList>
            <person name="de Groot N.N."/>
        </authorList>
    </citation>
    <scope>NUCLEOTIDE SEQUENCE [LARGE SCALE GENOMIC DNA]</scope>
    <source>
        <strain evidence="2 3">APO</strain>
    </source>
</reference>
<feature type="domain" description="Peptidase M15A C-terminal" evidence="1">
    <location>
        <begin position="14"/>
        <end position="111"/>
    </location>
</feature>
<dbReference type="Proteomes" id="UP000199230">
    <property type="component" value="Unassembled WGS sequence"/>
</dbReference>
<dbReference type="SUPFAM" id="SSF55166">
    <property type="entry name" value="Hedgehog/DD-peptidase"/>
    <property type="match status" value="1"/>
</dbReference>
<evidence type="ECO:0000259" key="1">
    <source>
        <dbReference type="Pfam" id="PF08291"/>
    </source>
</evidence>
<evidence type="ECO:0000313" key="2">
    <source>
        <dbReference type="EMBL" id="SDY22419.1"/>
    </source>
</evidence>
<dbReference type="InterPro" id="IPR013230">
    <property type="entry name" value="Peptidase_M15A_C"/>
</dbReference>
<evidence type="ECO:0000313" key="3">
    <source>
        <dbReference type="Proteomes" id="UP000199230"/>
    </source>
</evidence>